<gene>
    <name evidence="2" type="primary">fabZ</name>
    <name evidence="2" type="ORF">KQI68_02285</name>
</gene>
<dbReference type="EMBL" id="JAHLQO010000001">
    <property type="protein sequence ID" value="MBU5668661.1"/>
    <property type="molecule type" value="Genomic_DNA"/>
</dbReference>
<dbReference type="GO" id="GO:0019171">
    <property type="term" value="F:(3R)-hydroxyacyl-[acyl-carrier-protein] dehydratase activity"/>
    <property type="evidence" value="ECO:0007669"/>
    <property type="project" value="UniProtKB-EC"/>
</dbReference>
<protein>
    <submittedName>
        <fullName evidence="2">3-hydroxyacyl-ACP dehydratase FabZ</fullName>
        <ecNumber evidence="2">4.2.1.59</ecNumber>
    </submittedName>
</protein>
<accession>A0ABS6FEQ2</accession>
<evidence type="ECO:0000256" key="1">
    <source>
        <dbReference type="ARBA" id="ARBA00023239"/>
    </source>
</evidence>
<dbReference type="NCBIfam" id="NF000582">
    <property type="entry name" value="PRK00006.1"/>
    <property type="match status" value="1"/>
</dbReference>
<keyword evidence="3" id="KW-1185">Reference proteome</keyword>
<dbReference type="EC" id="4.2.1.59" evidence="2"/>
<keyword evidence="1 2" id="KW-0456">Lyase</keyword>
<dbReference type="CDD" id="cd01288">
    <property type="entry name" value="FabZ"/>
    <property type="match status" value="1"/>
</dbReference>
<comment type="caution">
    <text evidence="2">The sequence shown here is derived from an EMBL/GenBank/DDBJ whole genome shotgun (WGS) entry which is preliminary data.</text>
</comment>
<dbReference type="PANTHER" id="PTHR30272">
    <property type="entry name" value="3-HYDROXYACYL-[ACYL-CARRIER-PROTEIN] DEHYDRATASE"/>
    <property type="match status" value="1"/>
</dbReference>
<dbReference type="PANTHER" id="PTHR30272:SF1">
    <property type="entry name" value="3-HYDROXYACYL-[ACYL-CARRIER-PROTEIN] DEHYDRATASE"/>
    <property type="match status" value="1"/>
</dbReference>
<dbReference type="Pfam" id="PF07977">
    <property type="entry name" value="FabA"/>
    <property type="match status" value="1"/>
</dbReference>
<dbReference type="Proteomes" id="UP000783742">
    <property type="component" value="Unassembled WGS sequence"/>
</dbReference>
<evidence type="ECO:0000313" key="2">
    <source>
        <dbReference type="EMBL" id="MBU5668661.1"/>
    </source>
</evidence>
<dbReference type="RefSeq" id="WP_216548495.1">
    <property type="nucleotide sequence ID" value="NZ_JAHLQO010000001.1"/>
</dbReference>
<name>A0ABS6FEQ2_9FIRM</name>
<reference evidence="2 3" key="1">
    <citation type="submission" date="2021-06" db="EMBL/GenBank/DDBJ databases">
        <authorList>
            <person name="Sun Q."/>
            <person name="Li D."/>
        </authorList>
    </citation>
    <scope>NUCLEOTIDE SEQUENCE [LARGE SCALE GENOMIC DNA]</scope>
    <source>
        <strain evidence="2 3">MSJ-1</strain>
    </source>
</reference>
<evidence type="ECO:0000313" key="3">
    <source>
        <dbReference type="Proteomes" id="UP000783742"/>
    </source>
</evidence>
<organism evidence="2 3">
    <name type="scientific">Peptoniphilus ovalis</name>
    <dbReference type="NCBI Taxonomy" id="2841503"/>
    <lineage>
        <taxon>Bacteria</taxon>
        <taxon>Bacillati</taxon>
        <taxon>Bacillota</taxon>
        <taxon>Tissierellia</taxon>
        <taxon>Tissierellales</taxon>
        <taxon>Peptoniphilaceae</taxon>
        <taxon>Peptoniphilus</taxon>
    </lineage>
</organism>
<sequence length="144" mass="16216">MELTFDEIKEILPHKYPFIMVDRIIELQKDKYAVGIKCVSNGDFYFQGHFPQKALMPGVLQIETVAQVGATCLLLENRDKIAVLAGVKRARFYKEVSPGDVLKVKCEMIKTVKNLGFAEGIITRKNSDGEDERVMTCEISFALA</sequence>
<dbReference type="InterPro" id="IPR013114">
    <property type="entry name" value="FabA_FabZ"/>
</dbReference>
<proteinExistence type="predicted"/>